<dbReference type="Pfam" id="PF08843">
    <property type="entry name" value="AbiEii"/>
    <property type="match status" value="1"/>
</dbReference>
<evidence type="ECO:0008006" key="3">
    <source>
        <dbReference type="Google" id="ProtNLM"/>
    </source>
</evidence>
<evidence type="ECO:0000313" key="1">
    <source>
        <dbReference type="EMBL" id="GGX81906.1"/>
    </source>
</evidence>
<comment type="caution">
    <text evidence="1">The sequence shown here is derived from an EMBL/GenBank/DDBJ whole genome shotgun (WGS) entry which is preliminary data.</text>
</comment>
<protein>
    <recommendedName>
        <fullName evidence="3">Nucleotidyl transferase AbiEii/AbiGii toxin family protein</fullName>
    </recommendedName>
</protein>
<evidence type="ECO:0000313" key="2">
    <source>
        <dbReference type="Proteomes" id="UP000645555"/>
    </source>
</evidence>
<name>A0A918U234_9ACTN</name>
<dbReference type="EMBL" id="BMWD01000023">
    <property type="protein sequence ID" value="GGX81906.1"/>
    <property type="molecule type" value="Genomic_DNA"/>
</dbReference>
<accession>A0A918U234</accession>
<sequence>MSLHGLPEHHRRLLADALAAGRPYGLALMGGYAVQAHGIVHRPSQDLDFATEHPAGMTEIIEQIADSLADKGWRITVVDVAPLKARFLATDPATDATCEVDLLKEVLWRPPVVMDIGPVLDLDLDDLIGTKVRALGDRGLARDAIDVHAARDLYTRAELEALAARRPDEFDLRELHDRLESLEWISDAEFEAYGMDPVRITHLRRWAQQWLDDPAQRLAEPYDETPDT</sequence>
<reference evidence="1" key="2">
    <citation type="submission" date="2020-09" db="EMBL/GenBank/DDBJ databases">
        <authorList>
            <person name="Sun Q."/>
            <person name="Ohkuma M."/>
        </authorList>
    </citation>
    <scope>NUCLEOTIDE SEQUENCE</scope>
    <source>
        <strain evidence="1">JCM 4956</strain>
    </source>
</reference>
<gene>
    <name evidence="1" type="ORF">GCM10010515_56950</name>
</gene>
<proteinExistence type="predicted"/>
<dbReference type="AlphaFoldDB" id="A0A918U234"/>
<reference evidence="1" key="1">
    <citation type="journal article" date="2014" name="Int. J. Syst. Evol. Microbiol.">
        <title>Complete genome sequence of Corynebacterium casei LMG S-19264T (=DSM 44701T), isolated from a smear-ripened cheese.</title>
        <authorList>
            <consortium name="US DOE Joint Genome Institute (JGI-PGF)"/>
            <person name="Walter F."/>
            <person name="Albersmeier A."/>
            <person name="Kalinowski J."/>
            <person name="Ruckert C."/>
        </authorList>
    </citation>
    <scope>NUCLEOTIDE SEQUENCE</scope>
    <source>
        <strain evidence="1">JCM 4956</strain>
    </source>
</reference>
<organism evidence="1 2">
    <name type="scientific">Streptomyces fructofermentans</name>
    <dbReference type="NCBI Taxonomy" id="152141"/>
    <lineage>
        <taxon>Bacteria</taxon>
        <taxon>Bacillati</taxon>
        <taxon>Actinomycetota</taxon>
        <taxon>Actinomycetes</taxon>
        <taxon>Kitasatosporales</taxon>
        <taxon>Streptomycetaceae</taxon>
        <taxon>Streptomyces</taxon>
    </lineage>
</organism>
<keyword evidence="2" id="KW-1185">Reference proteome</keyword>
<dbReference type="InterPro" id="IPR014942">
    <property type="entry name" value="AbiEii"/>
</dbReference>
<dbReference type="Proteomes" id="UP000645555">
    <property type="component" value="Unassembled WGS sequence"/>
</dbReference>